<feature type="signal peptide" evidence="2">
    <location>
        <begin position="1"/>
        <end position="28"/>
    </location>
</feature>
<dbReference type="GO" id="GO:0004553">
    <property type="term" value="F:hydrolase activity, hydrolyzing O-glycosyl compounds"/>
    <property type="evidence" value="ECO:0007669"/>
    <property type="project" value="InterPro"/>
</dbReference>
<dbReference type="SUPFAM" id="SSF49899">
    <property type="entry name" value="Concanavalin A-like lectins/glucanases"/>
    <property type="match status" value="1"/>
</dbReference>
<dbReference type="AlphaFoldDB" id="A0A7W4NRV0"/>
<evidence type="ECO:0000256" key="1">
    <source>
        <dbReference type="ARBA" id="ARBA00006865"/>
    </source>
</evidence>
<dbReference type="PANTHER" id="PTHR10963:SF55">
    <property type="entry name" value="GLYCOSIDE HYDROLASE FAMILY 16 PROTEIN"/>
    <property type="match status" value="1"/>
</dbReference>
<reference evidence="4 5" key="1">
    <citation type="submission" date="2020-04" db="EMBL/GenBank/DDBJ databases">
        <title>Description of novel Gluconacetobacter.</title>
        <authorList>
            <person name="Sombolestani A."/>
        </authorList>
    </citation>
    <scope>NUCLEOTIDE SEQUENCE [LARGE SCALE GENOMIC DNA]</scope>
    <source>
        <strain evidence="4 5">LMG 19747</strain>
    </source>
</reference>
<dbReference type="InterPro" id="IPR013320">
    <property type="entry name" value="ConA-like_dom_sf"/>
</dbReference>
<dbReference type="PANTHER" id="PTHR10963">
    <property type="entry name" value="GLYCOSYL HYDROLASE-RELATED"/>
    <property type="match status" value="1"/>
</dbReference>
<dbReference type="InterPro" id="IPR050546">
    <property type="entry name" value="Glycosyl_Hydrlase_16"/>
</dbReference>
<feature type="chain" id="PRO_5031547923" evidence="2">
    <location>
        <begin position="29"/>
        <end position="288"/>
    </location>
</feature>
<dbReference type="Pfam" id="PF00722">
    <property type="entry name" value="Glyco_hydro_16"/>
    <property type="match status" value="1"/>
</dbReference>
<comment type="similarity">
    <text evidence="1">Belongs to the glycosyl hydrolase 16 family.</text>
</comment>
<evidence type="ECO:0000259" key="3">
    <source>
        <dbReference type="PROSITE" id="PS51762"/>
    </source>
</evidence>
<gene>
    <name evidence="4" type="ORF">HLH48_10290</name>
</gene>
<dbReference type="EMBL" id="JABEQJ010000011">
    <property type="protein sequence ID" value="MBB2160560.1"/>
    <property type="molecule type" value="Genomic_DNA"/>
</dbReference>
<keyword evidence="4" id="KW-0378">Hydrolase</keyword>
<dbReference type="RefSeq" id="WP_182997420.1">
    <property type="nucleotide sequence ID" value="NZ_JABEQJ010000011.1"/>
</dbReference>
<dbReference type="CDD" id="cd08023">
    <property type="entry name" value="GH16_laminarinase_like"/>
    <property type="match status" value="1"/>
</dbReference>
<dbReference type="GO" id="GO:0005975">
    <property type="term" value="P:carbohydrate metabolic process"/>
    <property type="evidence" value="ECO:0007669"/>
    <property type="project" value="InterPro"/>
</dbReference>
<dbReference type="Proteomes" id="UP000589085">
    <property type="component" value="Unassembled WGS sequence"/>
</dbReference>
<organism evidence="4 5">
    <name type="scientific">Gluconacetobacter sacchari</name>
    <dbReference type="NCBI Taxonomy" id="92759"/>
    <lineage>
        <taxon>Bacteria</taxon>
        <taxon>Pseudomonadati</taxon>
        <taxon>Pseudomonadota</taxon>
        <taxon>Alphaproteobacteria</taxon>
        <taxon>Acetobacterales</taxon>
        <taxon>Acetobacteraceae</taxon>
        <taxon>Gluconacetobacter</taxon>
    </lineage>
</organism>
<dbReference type="InterPro" id="IPR000757">
    <property type="entry name" value="Beta-glucanase-like"/>
</dbReference>
<name>A0A7W4NRV0_9PROT</name>
<dbReference type="Gene3D" id="2.60.120.200">
    <property type="match status" value="1"/>
</dbReference>
<evidence type="ECO:0000313" key="4">
    <source>
        <dbReference type="EMBL" id="MBB2160560.1"/>
    </source>
</evidence>
<evidence type="ECO:0000256" key="2">
    <source>
        <dbReference type="SAM" id="SignalP"/>
    </source>
</evidence>
<comment type="caution">
    <text evidence="4">The sequence shown here is derived from an EMBL/GenBank/DDBJ whole genome shotgun (WGS) entry which is preliminary data.</text>
</comment>
<accession>A0A7W4NRV0</accession>
<feature type="domain" description="GH16" evidence="3">
    <location>
        <begin position="34"/>
        <end position="275"/>
    </location>
</feature>
<keyword evidence="2" id="KW-0732">Signal</keyword>
<dbReference type="PROSITE" id="PS51762">
    <property type="entry name" value="GH16_2"/>
    <property type="match status" value="1"/>
</dbReference>
<protein>
    <submittedName>
        <fullName evidence="4">Glycoside hydrolase family 16 protein</fullName>
    </submittedName>
</protein>
<evidence type="ECO:0000313" key="5">
    <source>
        <dbReference type="Proteomes" id="UP000589085"/>
    </source>
</evidence>
<sequence>MIRPSLAVRGFLALGIAWCGLSEGTAAAATGEMIDLAGRTMIFDDEFDHLSVSAHGPDTVWSAHTPWNGDFGQAAFVDPQPGFPFTVKDGILRIEMRRGPDGAWRSGLLSSSPGYGHGFTAPYGYFEMRARLPAGEGVWPGFWLDELVPHGSRTHSLEVDIIEHYGKFPAAYNTTVTNWDLADSHGNHSEMHIQSVPSGTLSQAFHTFGAEVSPQWVIFYFDRREIWRTPTPRRPIGGLDVLVDLGLGGGWPIDKAPPSSTMEVDYIRVYQPRAAPQERAKTVQGNTP</sequence>
<proteinExistence type="inferred from homology"/>